<name>A0A1W1I3U8_9BACT</name>
<evidence type="ECO:0000313" key="3">
    <source>
        <dbReference type="Proteomes" id="UP000192042"/>
    </source>
</evidence>
<dbReference type="RefSeq" id="WP_172834201.1">
    <property type="nucleotide sequence ID" value="NZ_LT828648.1"/>
</dbReference>
<organism evidence="2 3">
    <name type="scientific">Nitrospira japonica</name>
    <dbReference type="NCBI Taxonomy" id="1325564"/>
    <lineage>
        <taxon>Bacteria</taxon>
        <taxon>Pseudomonadati</taxon>
        <taxon>Nitrospirota</taxon>
        <taxon>Nitrospiria</taxon>
        <taxon>Nitrospirales</taxon>
        <taxon>Nitrospiraceae</taxon>
        <taxon>Nitrospira</taxon>
    </lineage>
</organism>
<dbReference type="GO" id="GO:0090313">
    <property type="term" value="P:regulation of protein targeting to membrane"/>
    <property type="evidence" value="ECO:0007669"/>
    <property type="project" value="TreeGrafter"/>
</dbReference>
<dbReference type="AlphaFoldDB" id="A0A1W1I3U8"/>
<dbReference type="InterPro" id="IPR007844">
    <property type="entry name" value="AsmA"/>
</dbReference>
<protein>
    <recommendedName>
        <fullName evidence="1">AsmA domain-containing protein</fullName>
    </recommendedName>
</protein>
<dbReference type="PANTHER" id="PTHR30441:SF4">
    <property type="entry name" value="PROTEIN ASMA"/>
    <property type="match status" value="1"/>
</dbReference>
<dbReference type="EMBL" id="LT828648">
    <property type="protein sequence ID" value="SLM47513.1"/>
    <property type="molecule type" value="Genomic_DNA"/>
</dbReference>
<dbReference type="InterPro" id="IPR052894">
    <property type="entry name" value="AsmA-related"/>
</dbReference>
<dbReference type="Pfam" id="PF05170">
    <property type="entry name" value="AsmA"/>
    <property type="match status" value="2"/>
</dbReference>
<dbReference type="KEGG" id="nja:NSJP_1341"/>
<evidence type="ECO:0000313" key="2">
    <source>
        <dbReference type="EMBL" id="SLM47513.1"/>
    </source>
</evidence>
<reference evidence="2 3" key="1">
    <citation type="submission" date="2017-03" db="EMBL/GenBank/DDBJ databases">
        <authorList>
            <person name="Afonso C.L."/>
            <person name="Miller P.J."/>
            <person name="Scott M.A."/>
            <person name="Spackman E."/>
            <person name="Goraichik I."/>
            <person name="Dimitrov K.M."/>
            <person name="Suarez D.L."/>
            <person name="Swayne D.E."/>
        </authorList>
    </citation>
    <scope>NUCLEOTIDE SEQUENCE [LARGE SCALE GENOMIC DNA]</scope>
    <source>
        <strain evidence="2">Genome sequencing of Nitrospira japonica strain NJ11</strain>
    </source>
</reference>
<gene>
    <name evidence="2" type="ORF">NSJP_1341</name>
</gene>
<dbReference type="STRING" id="1325564.NSJP_1341"/>
<proteinExistence type="predicted"/>
<dbReference type="PANTHER" id="PTHR30441">
    <property type="entry name" value="DUF748 DOMAIN-CONTAINING PROTEIN"/>
    <property type="match status" value="1"/>
</dbReference>
<feature type="domain" description="AsmA" evidence="1">
    <location>
        <begin position="6"/>
        <end position="174"/>
    </location>
</feature>
<evidence type="ECO:0000259" key="1">
    <source>
        <dbReference type="Pfam" id="PF05170"/>
    </source>
</evidence>
<accession>A0A1W1I3U8</accession>
<dbReference type="GO" id="GO:0005886">
    <property type="term" value="C:plasma membrane"/>
    <property type="evidence" value="ECO:0007669"/>
    <property type="project" value="TreeGrafter"/>
</dbReference>
<sequence length="625" mass="67133">MNILLSVALVLIFLSGIVLALPFFVDLGPYQHHLTPLIEKALNRKIQFQSLRLTIWPRFGVRANGFAVLDDPSFNAARFASLSSLDVGFKLLPLLGGEIDVEQIILRDPVMTIVKRKDGVWNLSTLGPAASPSAGHPTTEPSHAHDPLQVLGLFAVDRVMISGGRLIYRDESVNPPAEHRLEDMTLLTTSVRLGQTPTVHLAGTLRPQNLSVGLDGHFGPLVETLDMNRFDFTANIGTLGFALTGTLTDRTLHLTASSESITTTDLPVRLPLAKPVEIRNVLAVAKISFPLKQGVSALEMADLPDIRMDVVMGRSTAQVTGTVLDGLATIAVASSSITTEDLPIEINLPKSINLTNLQAAAQVTAQDARLLRLTFDVFEGRVFAQGRLGTSEAIPPFNGSVAAHRIQLGRVLEAIRPGSAIAVSGTANMDLAVSGRGLLQSDLHRALEGSGRLDVQNGRFDGINLTRELETLFHVVGLSAENLSYTPFSAVESDVLIKSGIVRARNLRMDGQDVHVAGGGTVSFDAAVNLGLNVQLSRSLSRRIAHGSTFGRLAMKEGRIVLPVIVAGTLRDPSLELDMKALTGTVQTQVEDTVRATVKGLLDGTVKPQDLQQQGQELLNELFGR</sequence>
<feature type="domain" description="AsmA" evidence="1">
    <location>
        <begin position="350"/>
        <end position="505"/>
    </location>
</feature>
<dbReference type="Proteomes" id="UP000192042">
    <property type="component" value="Chromosome I"/>
</dbReference>
<keyword evidence="3" id="KW-1185">Reference proteome</keyword>